<evidence type="ECO:0000313" key="2">
    <source>
        <dbReference type="Proteomes" id="UP000515465"/>
    </source>
</evidence>
<dbReference type="PROSITE" id="PS51257">
    <property type="entry name" value="PROKAR_LIPOPROTEIN"/>
    <property type="match status" value="1"/>
</dbReference>
<proteinExistence type="predicted"/>
<evidence type="ECO:0000313" key="1">
    <source>
        <dbReference type="EMBL" id="QND60147.1"/>
    </source>
</evidence>
<dbReference type="Proteomes" id="UP000515465">
    <property type="component" value="Chromosome"/>
</dbReference>
<name>A0A7G6T065_9HYPH</name>
<dbReference type="EMBL" id="CP050296">
    <property type="protein sequence ID" value="QND60147.1"/>
    <property type="molecule type" value="Genomic_DNA"/>
</dbReference>
<dbReference type="AlphaFoldDB" id="A0A7G6T065"/>
<organism evidence="1 2">
    <name type="scientific">Mesorhizobium huakuii</name>
    <dbReference type="NCBI Taxonomy" id="28104"/>
    <lineage>
        <taxon>Bacteria</taxon>
        <taxon>Pseudomonadati</taxon>
        <taxon>Pseudomonadota</taxon>
        <taxon>Alphaproteobacteria</taxon>
        <taxon>Hyphomicrobiales</taxon>
        <taxon>Phyllobacteriaceae</taxon>
        <taxon>Mesorhizobium</taxon>
    </lineage>
</organism>
<dbReference type="RefSeq" id="WP_183458912.1">
    <property type="nucleotide sequence ID" value="NZ_CP050296.1"/>
</dbReference>
<protein>
    <submittedName>
        <fullName evidence="1">Uncharacterized protein</fullName>
    </submittedName>
</protein>
<sequence length="305" mass="33506">MRSSSDRGFLCLFSTLFLVCVISGCSPIYTGSPPRVFSVNEEVADFKRDFGSPDFRSYFSLSDDQQVSYRNNYVAARMYAIDLNFSEFERRLQTDSSQLDVAGSVANIALTQTSTLIAPVGTKNILTSVAAGLTGTQAAYEQKVFLGKTVQLLESQMEIDRNRAATRIYQRLSLPASQYSLALAMSDLEVYYQAGTMASAQINISHDVGERALASSDEKAQVVLAATPSTDSNYQRLITFLYPNGPSGNIDQDRRRYLKSLFVTPAELMVVIQSNSYTSARGALVSCANLYLKSTPCKPKTIALQ</sequence>
<gene>
    <name evidence="1" type="ORF">HB778_29080</name>
</gene>
<accession>A0A7G6T065</accession>
<reference evidence="2" key="1">
    <citation type="journal article" date="2020" name="Mol. Plant Microbe">
        <title>Rhizobial microsymbionts of the narrowly endemic Oxytropis species growing in Kamchatka are characterized by significant genetic diversity and possess a set of genes that are associated with T3SS and T6SS secretion systems and can affect the development of symbiosis.</title>
        <authorList>
            <person name="Safronova V."/>
            <person name="Guro P."/>
            <person name="Sazanova A."/>
            <person name="Kuznetsova I."/>
            <person name="Belimov A."/>
            <person name="Yakubov V."/>
            <person name="Chirak E."/>
            <person name="Afonin A."/>
            <person name="Gogolev Y."/>
            <person name="Andronov E."/>
            <person name="Tikhonovich I."/>
        </authorList>
    </citation>
    <scope>NUCLEOTIDE SEQUENCE [LARGE SCALE GENOMIC DNA]</scope>
    <source>
        <strain evidence="2">583</strain>
    </source>
</reference>